<keyword evidence="5" id="KW-0406">Ion transport</keyword>
<dbReference type="InterPro" id="IPR050818">
    <property type="entry name" value="KCNH_animal-type"/>
</dbReference>
<sequence length="516" mass="59810">MIRSTGNGGLFGNISKKSFSLSSITVTAATNVDILQLNSQIFFKYLENLPNTASLIEFLTKRTEDYILPMQDEMDPLKYDFFESSDDTLPFEVTLHLSYYDKFGNYVINSQRISKRYLSSKKSLVYDLLANVPFETFCIAAPRNWKLMVLSILRLNRILRLHYVREFYNWKDKQLMTNFLILKITWVVLNGALVIHIFAALWYFISKPFGYEIKNSWVISTFGVRNLTSRDLYAMSMYYVITLTTTTGYGDIRTNTVMELLMSVFFMNVNPVFAGSVAGVINNKMTPLLQYQVTALNLENSLKFQKTSMFLIEKIKSYVKYFWDLRAIKEIPQFIKNAPYSLQCEVMTAMYGHHLSQSFIFYNLGDRFLTQLSTHLKRSIYFTGNYVVQQGDIDQTMYFINSGEISVLTIHPDLTETIHFTLHANDSFGIRQGLQIEAEHHFSYRARCQTEVLLLLLSEWQQLLKYFPDVRTEIYQRLQSLPSENVKVEPVDDTAESGAEDTVKDTPQDTSKPKDK</sequence>
<evidence type="ECO:0000313" key="10">
    <source>
        <dbReference type="EMBL" id="EEB15355.1"/>
    </source>
</evidence>
<dbReference type="GeneID" id="8233414"/>
<dbReference type="Gene3D" id="2.60.120.10">
    <property type="entry name" value="Jelly Rolls"/>
    <property type="match status" value="1"/>
</dbReference>
<feature type="transmembrane region" description="Helical" evidence="8">
    <location>
        <begin position="232"/>
        <end position="249"/>
    </location>
</feature>
<keyword evidence="4 8" id="KW-1133">Transmembrane helix</keyword>
<dbReference type="OMA" id="CKENTWS"/>
<dbReference type="SMART" id="SM00100">
    <property type="entry name" value="cNMP"/>
    <property type="match status" value="1"/>
</dbReference>
<evidence type="ECO:0000256" key="6">
    <source>
        <dbReference type="ARBA" id="ARBA00023136"/>
    </source>
</evidence>
<dbReference type="OrthoDB" id="421226at2759"/>
<dbReference type="Gene3D" id="1.10.287.70">
    <property type="match status" value="1"/>
</dbReference>
<evidence type="ECO:0000313" key="11">
    <source>
        <dbReference type="EnsemblMetazoa" id="PHUM362770-PA"/>
    </source>
</evidence>
<evidence type="ECO:0000256" key="8">
    <source>
        <dbReference type="SAM" id="Phobius"/>
    </source>
</evidence>
<dbReference type="PANTHER" id="PTHR10217">
    <property type="entry name" value="VOLTAGE AND LIGAND GATED POTASSIUM CHANNEL"/>
    <property type="match status" value="1"/>
</dbReference>
<evidence type="ECO:0000259" key="9">
    <source>
        <dbReference type="PROSITE" id="PS50042"/>
    </source>
</evidence>
<feature type="transmembrane region" description="Helical" evidence="8">
    <location>
        <begin position="261"/>
        <end position="281"/>
    </location>
</feature>
<reference evidence="11" key="3">
    <citation type="submission" date="2021-02" db="UniProtKB">
        <authorList>
            <consortium name="EnsemblMetazoa"/>
        </authorList>
    </citation>
    <scope>IDENTIFICATION</scope>
    <source>
        <strain evidence="11">USDA</strain>
    </source>
</reference>
<dbReference type="PANTHER" id="PTHR10217:SF435">
    <property type="entry name" value="POTASSIUM VOLTAGE-GATED CHANNEL PROTEIN EAG"/>
    <property type="match status" value="1"/>
</dbReference>
<dbReference type="SUPFAM" id="SSF51206">
    <property type="entry name" value="cAMP-binding domain-like"/>
    <property type="match status" value="1"/>
</dbReference>
<dbReference type="SUPFAM" id="SSF81324">
    <property type="entry name" value="Voltage-gated potassium channels"/>
    <property type="match status" value="1"/>
</dbReference>
<dbReference type="Pfam" id="PF00027">
    <property type="entry name" value="cNMP_binding"/>
    <property type="match status" value="1"/>
</dbReference>
<evidence type="ECO:0000256" key="4">
    <source>
        <dbReference type="ARBA" id="ARBA00022989"/>
    </source>
</evidence>
<dbReference type="InterPro" id="IPR018490">
    <property type="entry name" value="cNMP-bd_dom_sf"/>
</dbReference>
<keyword evidence="3 8" id="KW-0812">Transmembrane</keyword>
<dbReference type="STRING" id="121224.E0VPP9"/>
<keyword evidence="2" id="KW-0813">Transport</keyword>
<feature type="region of interest" description="Disordered" evidence="7">
    <location>
        <begin position="485"/>
        <end position="516"/>
    </location>
</feature>
<dbReference type="CTD" id="8233414"/>
<feature type="transmembrane region" description="Helical" evidence="8">
    <location>
        <begin position="180"/>
        <end position="205"/>
    </location>
</feature>
<accession>E0VPP9</accession>
<dbReference type="PROSITE" id="PS50042">
    <property type="entry name" value="CNMP_BINDING_3"/>
    <property type="match status" value="1"/>
</dbReference>
<dbReference type="GO" id="GO:0005886">
    <property type="term" value="C:plasma membrane"/>
    <property type="evidence" value="ECO:0007669"/>
    <property type="project" value="TreeGrafter"/>
</dbReference>
<evidence type="ECO:0000256" key="2">
    <source>
        <dbReference type="ARBA" id="ARBA00022448"/>
    </source>
</evidence>
<name>E0VPP9_PEDHC</name>
<evidence type="ECO:0000256" key="1">
    <source>
        <dbReference type="ARBA" id="ARBA00004141"/>
    </source>
</evidence>
<gene>
    <name evidence="11" type="primary">8233414</name>
    <name evidence="10" type="ORF">Phum_PHUM362770</name>
</gene>
<keyword evidence="12" id="KW-1185">Reference proteome</keyword>
<dbReference type="GO" id="GO:0042391">
    <property type="term" value="P:regulation of membrane potential"/>
    <property type="evidence" value="ECO:0007669"/>
    <property type="project" value="TreeGrafter"/>
</dbReference>
<feature type="compositionally biased region" description="Basic and acidic residues" evidence="7">
    <location>
        <begin position="501"/>
        <end position="516"/>
    </location>
</feature>
<dbReference type="Proteomes" id="UP000009046">
    <property type="component" value="Unassembled WGS sequence"/>
</dbReference>
<dbReference type="InterPro" id="IPR000595">
    <property type="entry name" value="cNMP-bd_dom"/>
</dbReference>
<dbReference type="GO" id="GO:0005249">
    <property type="term" value="F:voltage-gated potassium channel activity"/>
    <property type="evidence" value="ECO:0007669"/>
    <property type="project" value="TreeGrafter"/>
</dbReference>
<reference evidence="10" key="2">
    <citation type="submission" date="2007-04" db="EMBL/GenBank/DDBJ databases">
        <title>The genome of the human body louse.</title>
        <authorList>
            <consortium name="The Human Body Louse Genome Consortium"/>
            <person name="Kirkness E."/>
            <person name="Walenz B."/>
            <person name="Hass B."/>
            <person name="Bruggner R."/>
            <person name="Strausberg R."/>
        </authorList>
    </citation>
    <scope>NUCLEOTIDE SEQUENCE</scope>
    <source>
        <strain evidence="10">USDA</strain>
    </source>
</reference>
<proteinExistence type="predicted"/>
<feature type="domain" description="Cyclic nucleotide-binding" evidence="9">
    <location>
        <begin position="360"/>
        <end position="481"/>
    </location>
</feature>
<evidence type="ECO:0000256" key="7">
    <source>
        <dbReference type="SAM" id="MobiDB-lite"/>
    </source>
</evidence>
<keyword evidence="6 8" id="KW-0472">Membrane</keyword>
<dbReference type="EMBL" id="DS235370">
    <property type="protein sequence ID" value="EEB15355.1"/>
    <property type="molecule type" value="Genomic_DNA"/>
</dbReference>
<dbReference type="eggNOG" id="KOG0500">
    <property type="taxonomic scope" value="Eukaryota"/>
</dbReference>
<dbReference type="VEuPathDB" id="VectorBase:PHUM362770"/>
<dbReference type="KEGG" id="phu:Phum_PHUM362770"/>
<dbReference type="Pfam" id="PF00520">
    <property type="entry name" value="Ion_trans"/>
    <property type="match status" value="1"/>
</dbReference>
<evidence type="ECO:0000256" key="3">
    <source>
        <dbReference type="ARBA" id="ARBA00022692"/>
    </source>
</evidence>
<dbReference type="AlphaFoldDB" id="E0VPP9"/>
<dbReference type="InterPro" id="IPR014710">
    <property type="entry name" value="RmlC-like_jellyroll"/>
</dbReference>
<evidence type="ECO:0000313" key="12">
    <source>
        <dbReference type="Proteomes" id="UP000009046"/>
    </source>
</evidence>
<dbReference type="CDD" id="cd00038">
    <property type="entry name" value="CAP_ED"/>
    <property type="match status" value="1"/>
</dbReference>
<dbReference type="InParanoid" id="E0VPP9"/>
<dbReference type="EMBL" id="AAZO01004216">
    <property type="status" value="NOT_ANNOTATED_CDS"/>
    <property type="molecule type" value="Genomic_DNA"/>
</dbReference>
<dbReference type="EnsemblMetazoa" id="PHUM362770-RA">
    <property type="protein sequence ID" value="PHUM362770-PA"/>
    <property type="gene ID" value="PHUM362770"/>
</dbReference>
<evidence type="ECO:0000256" key="5">
    <source>
        <dbReference type="ARBA" id="ARBA00023065"/>
    </source>
</evidence>
<dbReference type="HOGENOM" id="CLU_528194_0_0_1"/>
<dbReference type="RefSeq" id="XP_002428093.1">
    <property type="nucleotide sequence ID" value="XM_002428048.1"/>
</dbReference>
<protein>
    <submittedName>
        <fullName evidence="10 11">Voltage-activated ion channel, putative</fullName>
    </submittedName>
</protein>
<organism>
    <name type="scientific">Pediculus humanus subsp. corporis</name>
    <name type="common">Body louse</name>
    <dbReference type="NCBI Taxonomy" id="121224"/>
    <lineage>
        <taxon>Eukaryota</taxon>
        <taxon>Metazoa</taxon>
        <taxon>Ecdysozoa</taxon>
        <taxon>Arthropoda</taxon>
        <taxon>Hexapoda</taxon>
        <taxon>Insecta</taxon>
        <taxon>Pterygota</taxon>
        <taxon>Neoptera</taxon>
        <taxon>Paraneoptera</taxon>
        <taxon>Psocodea</taxon>
        <taxon>Troctomorpha</taxon>
        <taxon>Phthiraptera</taxon>
        <taxon>Anoplura</taxon>
        <taxon>Pediculidae</taxon>
        <taxon>Pediculus</taxon>
    </lineage>
</organism>
<reference evidence="10" key="1">
    <citation type="submission" date="2007-04" db="EMBL/GenBank/DDBJ databases">
        <title>Annotation of Pediculus humanus corporis strain USDA.</title>
        <authorList>
            <person name="Kirkness E."/>
            <person name="Hannick L."/>
            <person name="Hass B."/>
            <person name="Bruggner R."/>
            <person name="Lawson D."/>
            <person name="Bidwell S."/>
            <person name="Joardar V."/>
            <person name="Caler E."/>
            <person name="Walenz B."/>
            <person name="Inman J."/>
            <person name="Schobel S."/>
            <person name="Galinsky K."/>
            <person name="Amedeo P."/>
            <person name="Strausberg R."/>
        </authorList>
    </citation>
    <scope>NUCLEOTIDE SEQUENCE</scope>
    <source>
        <strain evidence="10">USDA</strain>
    </source>
</reference>
<dbReference type="InterPro" id="IPR005821">
    <property type="entry name" value="Ion_trans_dom"/>
</dbReference>
<comment type="subcellular location">
    <subcellularLocation>
        <location evidence="1">Membrane</location>
        <topology evidence="1">Multi-pass membrane protein</topology>
    </subcellularLocation>
</comment>